<sequence>MQSDTLDIAIAALEQKIRDVEADIGKAQFEVERAQAEGIDEDVRFWRAEKLQLRTKKKQLMDEVARKEVLQQVTALQAYSRLVVADQAALPDQNFYVDAVNMQDIGKQLLGKRTLMFLGVRQSGKSTDAMALGRKLGMFGYEVAYVCIGPKAANKGFNTEMVWAEVLQRLGIERQQGLASLSILCSLPESKKKGIVLIFDEVTALTGHAGALDIFVQEIRSLQYSTRVQGIALIGGALP</sequence>
<proteinExistence type="predicted"/>
<gene>
    <name evidence="2" type="ORF">CVIRNUC_005790</name>
</gene>
<dbReference type="InterPro" id="IPR027417">
    <property type="entry name" value="P-loop_NTPase"/>
</dbReference>
<evidence type="ECO:0008006" key="4">
    <source>
        <dbReference type="Google" id="ProtNLM"/>
    </source>
</evidence>
<evidence type="ECO:0000313" key="2">
    <source>
        <dbReference type="EMBL" id="CAK0782579.1"/>
    </source>
</evidence>
<dbReference type="EMBL" id="CAUYUE010000007">
    <property type="protein sequence ID" value="CAK0782579.1"/>
    <property type="molecule type" value="Genomic_DNA"/>
</dbReference>
<dbReference type="SUPFAM" id="SSF52540">
    <property type="entry name" value="P-loop containing nucleoside triphosphate hydrolases"/>
    <property type="match status" value="1"/>
</dbReference>
<keyword evidence="3" id="KW-1185">Reference proteome</keyword>
<evidence type="ECO:0000256" key="1">
    <source>
        <dbReference type="SAM" id="Coils"/>
    </source>
</evidence>
<protein>
    <recommendedName>
        <fullName evidence="4">ATP-binding protein</fullName>
    </recommendedName>
</protein>
<dbReference type="AlphaFoldDB" id="A0AAV1I8F9"/>
<organism evidence="2 3">
    <name type="scientific">Coccomyxa viridis</name>
    <dbReference type="NCBI Taxonomy" id="1274662"/>
    <lineage>
        <taxon>Eukaryota</taxon>
        <taxon>Viridiplantae</taxon>
        <taxon>Chlorophyta</taxon>
        <taxon>core chlorophytes</taxon>
        <taxon>Trebouxiophyceae</taxon>
        <taxon>Trebouxiophyceae incertae sedis</taxon>
        <taxon>Coccomyxaceae</taxon>
        <taxon>Coccomyxa</taxon>
    </lineage>
</organism>
<comment type="caution">
    <text evidence="2">The sequence shown here is derived from an EMBL/GenBank/DDBJ whole genome shotgun (WGS) entry which is preliminary data.</text>
</comment>
<accession>A0AAV1I8F9</accession>
<keyword evidence="1" id="KW-0175">Coiled coil</keyword>
<feature type="coiled-coil region" evidence="1">
    <location>
        <begin position="3"/>
        <end position="63"/>
    </location>
</feature>
<reference evidence="2 3" key="1">
    <citation type="submission" date="2023-10" db="EMBL/GenBank/DDBJ databases">
        <authorList>
            <person name="Maclean D."/>
            <person name="Macfadyen A."/>
        </authorList>
    </citation>
    <scope>NUCLEOTIDE SEQUENCE [LARGE SCALE GENOMIC DNA]</scope>
</reference>
<dbReference type="Proteomes" id="UP001314263">
    <property type="component" value="Unassembled WGS sequence"/>
</dbReference>
<name>A0AAV1I8F9_9CHLO</name>
<evidence type="ECO:0000313" key="3">
    <source>
        <dbReference type="Proteomes" id="UP001314263"/>
    </source>
</evidence>